<dbReference type="Proteomes" id="UP000646827">
    <property type="component" value="Unassembled WGS sequence"/>
</dbReference>
<protein>
    <recommendedName>
        <fullName evidence="8">oligopeptidase A</fullName>
        <ecNumber evidence="8">3.4.24.70</ecNumber>
    </recommendedName>
</protein>
<dbReference type="EC" id="3.4.24.70" evidence="8"/>
<keyword evidence="6 9" id="KW-0482">Metalloprotease</keyword>
<dbReference type="PANTHER" id="PTHR11804">
    <property type="entry name" value="PROTEASE M3 THIMET OLIGOPEPTIDASE-RELATED"/>
    <property type="match status" value="1"/>
</dbReference>
<keyword evidence="13" id="KW-1185">Reference proteome</keyword>
<dbReference type="Gene3D" id="3.40.390.10">
    <property type="entry name" value="Collagenase (Catalytic Domain)"/>
    <property type="match status" value="1"/>
</dbReference>
<organism evidence="12 13">
    <name type="scientific">Circinella minor</name>
    <dbReference type="NCBI Taxonomy" id="1195481"/>
    <lineage>
        <taxon>Eukaryota</taxon>
        <taxon>Fungi</taxon>
        <taxon>Fungi incertae sedis</taxon>
        <taxon>Mucoromycota</taxon>
        <taxon>Mucoromycotina</taxon>
        <taxon>Mucoromycetes</taxon>
        <taxon>Mucorales</taxon>
        <taxon>Lichtheimiaceae</taxon>
        <taxon>Circinella</taxon>
    </lineage>
</organism>
<dbReference type="InterPro" id="IPR024077">
    <property type="entry name" value="Neurolysin/TOP_dom2"/>
</dbReference>
<dbReference type="Gene3D" id="1.10.1370.10">
    <property type="entry name" value="Neurolysin, domain 3"/>
    <property type="match status" value="1"/>
</dbReference>
<evidence type="ECO:0000313" key="13">
    <source>
        <dbReference type="Proteomes" id="UP000646827"/>
    </source>
</evidence>
<evidence type="ECO:0000256" key="5">
    <source>
        <dbReference type="ARBA" id="ARBA00022833"/>
    </source>
</evidence>
<evidence type="ECO:0000256" key="3">
    <source>
        <dbReference type="ARBA" id="ARBA00022723"/>
    </source>
</evidence>
<accession>A0A8H7SDE7</accession>
<evidence type="ECO:0000256" key="1">
    <source>
        <dbReference type="ARBA" id="ARBA00006040"/>
    </source>
</evidence>
<dbReference type="GO" id="GO:0006518">
    <property type="term" value="P:peptide metabolic process"/>
    <property type="evidence" value="ECO:0007669"/>
    <property type="project" value="TreeGrafter"/>
</dbReference>
<evidence type="ECO:0000313" key="12">
    <source>
        <dbReference type="EMBL" id="KAG2225973.1"/>
    </source>
</evidence>
<dbReference type="CDD" id="cd06456">
    <property type="entry name" value="M3A_DCP"/>
    <property type="match status" value="1"/>
</dbReference>
<dbReference type="InterPro" id="IPR001567">
    <property type="entry name" value="Pept_M3A_M3B_dom"/>
</dbReference>
<dbReference type="GO" id="GO:0046872">
    <property type="term" value="F:metal ion binding"/>
    <property type="evidence" value="ECO:0007669"/>
    <property type="project" value="UniProtKB-UniRule"/>
</dbReference>
<dbReference type="GO" id="GO:0004222">
    <property type="term" value="F:metalloendopeptidase activity"/>
    <property type="evidence" value="ECO:0007669"/>
    <property type="project" value="UniProtKB-EC"/>
</dbReference>
<evidence type="ECO:0000256" key="4">
    <source>
        <dbReference type="ARBA" id="ARBA00022801"/>
    </source>
</evidence>
<dbReference type="FunFam" id="3.40.390.10:FF:000009">
    <property type="entry name" value="Oligopeptidase A"/>
    <property type="match status" value="1"/>
</dbReference>
<dbReference type="Gene3D" id="1.10.1370.40">
    <property type="match status" value="1"/>
</dbReference>
<comment type="caution">
    <text evidence="12">The sequence shown here is derived from an EMBL/GenBank/DDBJ whole genome shotgun (WGS) entry which is preliminary data.</text>
</comment>
<evidence type="ECO:0000256" key="9">
    <source>
        <dbReference type="RuleBase" id="RU003435"/>
    </source>
</evidence>
<feature type="domain" description="Peptidase M3A/M3B catalytic" evidence="10">
    <location>
        <begin position="307"/>
        <end position="763"/>
    </location>
</feature>
<evidence type="ECO:0000256" key="2">
    <source>
        <dbReference type="ARBA" id="ARBA00022670"/>
    </source>
</evidence>
<dbReference type="SUPFAM" id="SSF55486">
    <property type="entry name" value="Metalloproteases ('zincins'), catalytic domain"/>
    <property type="match status" value="1"/>
</dbReference>
<sequence length="780" mass="88568">MYRATGRTINQSIIRLSQNRRIVNPSAYSRRLTTIEQRATQLNKKVTTPKFRIQERVATRSTLPTFRSMTTATNEITAYKQSPFVQWKLFPDFEKLLGECKPEQAIPVFQQLINEARDKFLALEKEFQPTFDGTIGQLSELEDEISRAYGLLSHLNGVKNSPELRETLEKIQPEFIKLSLLMNQSIPKYNALETLKNSDEWNKLNSVQQRIVDKSLRSMKNTGIGFPENSPEKKRFNEISERLSQLSLSFNNNVLDATKAYKRVVKDSTELEGCSETLLETLKKNGEQLGETEGFCITLDFPIYGPFMMNCSNRALREEIYKANITKASEGAMNNEPVINEILCLRREKANLLGYKSHADLSLSVKMAQDIESAQNLLDRLFDASIGSAQKEVEKLTQFAATELGMTAPLSPWDTSYASEQYRRKLFKFDEETISQYFAFPKVLQGLFDVANEILGVQVRELSPAELKTNKITTWHDDVKVFEVSEKGEVKAYFYGDFYSRPSEKRSGAWMDTVTTRTKHLDGHVTLPVAYLICNQPPPQSQDEPSLMKFRDVETLFHEFGHCLQHMMTRVEYPDASGINGIEWDFVEVASQFMENFCSEPEWLNRLSGHYKTGENMPQEMIDALVKGREFLSGMAMLRQLHFSKVDLALHSTFTPPKSSSDKSVFDLDAEIAKGTTLIPRLPEDRFLCSFLHIFGGGYSAGYYSYKWSETYSADAYAAFEEAAQRGGKPAISQIGTLYRDTILALGGGTPPSEVWKMFRGRGNVDVSALLRHSGLLAHK</sequence>
<evidence type="ECO:0000256" key="8">
    <source>
        <dbReference type="ARBA" id="ARBA00026100"/>
    </source>
</evidence>
<dbReference type="InterPro" id="IPR045666">
    <property type="entry name" value="OpdA_N"/>
</dbReference>
<keyword evidence="2 9" id="KW-0645">Protease</keyword>
<evidence type="ECO:0000256" key="7">
    <source>
        <dbReference type="ARBA" id="ARBA00024603"/>
    </source>
</evidence>
<dbReference type="GO" id="GO:0005829">
    <property type="term" value="C:cytosol"/>
    <property type="evidence" value="ECO:0007669"/>
    <property type="project" value="UniProtKB-ARBA"/>
</dbReference>
<name>A0A8H7SDE7_9FUNG</name>
<comment type="similarity">
    <text evidence="1 9">Belongs to the peptidase M3 family.</text>
</comment>
<dbReference type="InterPro" id="IPR034005">
    <property type="entry name" value="M3A_DCP"/>
</dbReference>
<dbReference type="Pfam" id="PF01432">
    <property type="entry name" value="Peptidase_M3"/>
    <property type="match status" value="1"/>
</dbReference>
<evidence type="ECO:0000259" key="10">
    <source>
        <dbReference type="Pfam" id="PF01432"/>
    </source>
</evidence>
<comment type="catalytic activity">
    <reaction evidence="7">
        <text>Hydrolysis of oligopeptides, with broad specificity. Gly or Ala commonly occur as P1 or P1' residues, but more distant residues are also important, as is shown by the fact that Z-Gly-Pro-Gly-|-Gly-Pro-Ala is cleaved, but not Z-(Gly)(5).</text>
        <dbReference type="EC" id="3.4.24.70"/>
    </reaction>
</comment>
<dbReference type="GO" id="GO:0006508">
    <property type="term" value="P:proteolysis"/>
    <property type="evidence" value="ECO:0007669"/>
    <property type="project" value="UniProtKB-KW"/>
</dbReference>
<dbReference type="EMBL" id="JAEPRB010000021">
    <property type="protein sequence ID" value="KAG2225973.1"/>
    <property type="molecule type" value="Genomic_DNA"/>
</dbReference>
<keyword evidence="4 9" id="KW-0378">Hydrolase</keyword>
<dbReference type="AlphaFoldDB" id="A0A8H7SDE7"/>
<dbReference type="OrthoDB" id="534666at2759"/>
<evidence type="ECO:0000256" key="6">
    <source>
        <dbReference type="ARBA" id="ARBA00023049"/>
    </source>
</evidence>
<reference evidence="12 13" key="1">
    <citation type="submission" date="2020-12" db="EMBL/GenBank/DDBJ databases">
        <title>Metabolic potential, ecology and presence of endohyphal bacteria is reflected in genomic diversity of Mucoromycotina.</title>
        <authorList>
            <person name="Muszewska A."/>
            <person name="Okrasinska A."/>
            <person name="Steczkiewicz K."/>
            <person name="Drgas O."/>
            <person name="Orlowska M."/>
            <person name="Perlinska-Lenart U."/>
            <person name="Aleksandrzak-Piekarczyk T."/>
            <person name="Szatraj K."/>
            <person name="Zielenkiewicz U."/>
            <person name="Pilsyk S."/>
            <person name="Malc E."/>
            <person name="Mieczkowski P."/>
            <person name="Kruszewska J.S."/>
            <person name="Biernat P."/>
            <person name="Pawlowska J."/>
        </authorList>
    </citation>
    <scope>NUCLEOTIDE SEQUENCE [LARGE SCALE GENOMIC DNA]</scope>
    <source>
        <strain evidence="12 13">CBS 142.35</strain>
    </source>
</reference>
<keyword evidence="5 9" id="KW-0862">Zinc</keyword>
<dbReference type="InterPro" id="IPR045090">
    <property type="entry name" value="Pept_M3A_M3B"/>
</dbReference>
<proteinExistence type="inferred from homology"/>
<dbReference type="Pfam" id="PF19310">
    <property type="entry name" value="TOP_N"/>
    <property type="match status" value="1"/>
</dbReference>
<feature type="domain" description="Oligopeptidase A N-terminal" evidence="11">
    <location>
        <begin position="110"/>
        <end position="228"/>
    </location>
</feature>
<dbReference type="PANTHER" id="PTHR11804:SF83">
    <property type="entry name" value="LD37516P"/>
    <property type="match status" value="1"/>
</dbReference>
<keyword evidence="3 9" id="KW-0479">Metal-binding</keyword>
<dbReference type="InterPro" id="IPR024079">
    <property type="entry name" value="MetalloPept_cat_dom_sf"/>
</dbReference>
<evidence type="ECO:0000259" key="11">
    <source>
        <dbReference type="Pfam" id="PF19310"/>
    </source>
</evidence>
<gene>
    <name evidence="12" type="ORF">INT45_002439</name>
</gene>
<comment type="cofactor">
    <cofactor evidence="9">
        <name>Zn(2+)</name>
        <dbReference type="ChEBI" id="CHEBI:29105"/>
    </cofactor>
    <text evidence="9">Binds 1 zinc ion.</text>
</comment>